<keyword evidence="2" id="KW-0808">Transferase</keyword>
<dbReference type="AlphaFoldDB" id="A0A1V1PHR9"/>
<accession>A0A1V1PHR9</accession>
<dbReference type="Pfam" id="PF00535">
    <property type="entry name" value="Glycos_transf_2"/>
    <property type="match status" value="1"/>
</dbReference>
<dbReference type="CDD" id="cd04179">
    <property type="entry name" value="DPM_DPG-synthase_like"/>
    <property type="match status" value="1"/>
</dbReference>
<gene>
    <name evidence="2" type="ORF">OMM_00288</name>
</gene>
<dbReference type="Gene3D" id="3.90.550.10">
    <property type="entry name" value="Spore Coat Polysaccharide Biosynthesis Protein SpsA, Chain A"/>
    <property type="match status" value="1"/>
</dbReference>
<dbReference type="InterPro" id="IPR029044">
    <property type="entry name" value="Nucleotide-diphossugar_trans"/>
</dbReference>
<protein>
    <submittedName>
        <fullName evidence="2">Dolichol-phosphate mannosyltransferase</fullName>
    </submittedName>
</protein>
<evidence type="ECO:0000259" key="1">
    <source>
        <dbReference type="Pfam" id="PF00535"/>
    </source>
</evidence>
<keyword evidence="2" id="KW-0328">Glycosyltransferase</keyword>
<evidence type="ECO:0000313" key="3">
    <source>
        <dbReference type="Proteomes" id="UP000189670"/>
    </source>
</evidence>
<dbReference type="GO" id="GO:0016757">
    <property type="term" value="F:glycosyltransferase activity"/>
    <property type="evidence" value="ECO:0007669"/>
    <property type="project" value="UniProtKB-KW"/>
</dbReference>
<organism evidence="2 3">
    <name type="scientific">Candidatus Magnetoglobus multicellularis str. Araruama</name>
    <dbReference type="NCBI Taxonomy" id="890399"/>
    <lineage>
        <taxon>Bacteria</taxon>
        <taxon>Pseudomonadati</taxon>
        <taxon>Thermodesulfobacteriota</taxon>
        <taxon>Desulfobacteria</taxon>
        <taxon>Desulfobacterales</taxon>
        <taxon>Desulfobacteraceae</taxon>
        <taxon>Candidatus Magnetoglobus</taxon>
    </lineage>
</organism>
<proteinExistence type="predicted"/>
<dbReference type="EMBL" id="ATBP01000011">
    <property type="protein sequence ID" value="ETR74340.1"/>
    <property type="molecule type" value="Genomic_DNA"/>
</dbReference>
<dbReference type="SUPFAM" id="SSF53448">
    <property type="entry name" value="Nucleotide-diphospho-sugar transferases"/>
    <property type="match status" value="1"/>
</dbReference>
<dbReference type="InterPro" id="IPR001173">
    <property type="entry name" value="Glyco_trans_2-like"/>
</dbReference>
<dbReference type="PANTHER" id="PTHR48090:SF7">
    <property type="entry name" value="RFBJ PROTEIN"/>
    <property type="match status" value="1"/>
</dbReference>
<evidence type="ECO:0000313" key="2">
    <source>
        <dbReference type="EMBL" id="ETR74340.1"/>
    </source>
</evidence>
<dbReference type="InterPro" id="IPR050256">
    <property type="entry name" value="Glycosyltransferase_2"/>
</dbReference>
<feature type="domain" description="Glycosyltransferase 2-like" evidence="1">
    <location>
        <begin position="5"/>
        <end position="129"/>
    </location>
</feature>
<name>A0A1V1PHR9_9BACT</name>
<dbReference type="Proteomes" id="UP000189670">
    <property type="component" value="Unassembled WGS sequence"/>
</dbReference>
<dbReference type="PANTHER" id="PTHR48090">
    <property type="entry name" value="UNDECAPRENYL-PHOSPHATE 4-DEOXY-4-FORMAMIDO-L-ARABINOSE TRANSFERASE-RELATED"/>
    <property type="match status" value="1"/>
</dbReference>
<sequence>MKKISVIIPVYNQETIIACNVPKIISVMDHYGAPYEILLINDGSTDSSGQQLSQLNYPKIRIITKENQGLGSVFKLGFLQATGNILILLDLDLSYGIDNIHKVIDLSNEWDCVVCSKYLGNNAYPFHRKILSFCHYLFCKRIFNISIRDMGSGIVMVHSNLVQNEQFICNGFGIHCEFYLMLNKKKPPYWKFPFSTPIIQALTACFSIVSKPSRNC</sequence>
<reference evidence="3" key="1">
    <citation type="submission" date="2012-11" db="EMBL/GenBank/DDBJ databases">
        <authorList>
            <person name="Lucero-Rivera Y.E."/>
            <person name="Tovar-Ramirez D."/>
        </authorList>
    </citation>
    <scope>NUCLEOTIDE SEQUENCE [LARGE SCALE GENOMIC DNA]</scope>
    <source>
        <strain evidence="3">Araruama</strain>
    </source>
</reference>
<comment type="caution">
    <text evidence="2">The sequence shown here is derived from an EMBL/GenBank/DDBJ whole genome shotgun (WGS) entry which is preliminary data.</text>
</comment>